<comment type="caution">
    <text evidence="1">The sequence shown here is derived from an EMBL/GenBank/DDBJ whole genome shotgun (WGS) entry which is preliminary data.</text>
</comment>
<dbReference type="InterPro" id="IPR059206">
    <property type="entry name" value="Sll1717-like"/>
</dbReference>
<protein>
    <submittedName>
        <fullName evidence="1">Uncharacterized protein</fullName>
    </submittedName>
</protein>
<dbReference type="OrthoDB" id="100386at2"/>
<evidence type="ECO:0000313" key="1">
    <source>
        <dbReference type="EMBL" id="TCD27772.1"/>
    </source>
</evidence>
<dbReference type="AlphaFoldDB" id="A0A4R0PXT8"/>
<sequence>MFNKKITTANLYIGTPEAESENNNRSRVKLEDVFVDYLKVLPEIETEKFIITGRKGSGKSAIGQMLHRAAKNSSNKFCEYIQKSDIDLEEVVQFSKEVGDGIQKELLFKWIILTRLLKLITENEAVQHLEEIKVIKHFLAKNTGFVRIDRYEIKEILQKTGFEVYIEKIMRLFTFKNTKEISLKGSKAPFYKLIPHLEEVITSILASYPESYNGNSYQIIFDDLDIEFKAENKESVESILNLIRIAKTYNNNLFSDNGIDAKVIILLRDDISDVLIKKSADMAKVFSSYGISLVWFDHKLFKRDENLTMLKQFIDNRIKHSLEKENIAFTGNPWDFLFDKTIAYNDSSFKYVVDHTFHTPRDLILFFQDLSKFNFTLPLGISQINDLIGNFSTKSKSETENALSIHFSISEIEKIFMVLRQLAKKSDFSYSTFKTLCENDKMEISPLKCCELLFEYSLIGNKNTRTGMVYFKHRESEEAHYHIDYDKAFVLHRTLLIYFTHF</sequence>
<evidence type="ECO:0000313" key="2">
    <source>
        <dbReference type="Proteomes" id="UP000293925"/>
    </source>
</evidence>
<dbReference type="RefSeq" id="WP_131528789.1">
    <property type="nucleotide sequence ID" value="NZ_SJSO01000005.1"/>
</dbReference>
<organism evidence="1 2">
    <name type="scientific">Pedobacter psychrodurus</name>
    <dbReference type="NCBI Taxonomy" id="2530456"/>
    <lineage>
        <taxon>Bacteria</taxon>
        <taxon>Pseudomonadati</taxon>
        <taxon>Bacteroidota</taxon>
        <taxon>Sphingobacteriia</taxon>
        <taxon>Sphingobacteriales</taxon>
        <taxon>Sphingobacteriaceae</taxon>
        <taxon>Pedobacter</taxon>
    </lineage>
</organism>
<proteinExistence type="predicted"/>
<name>A0A4R0PXT8_9SPHI</name>
<dbReference type="Proteomes" id="UP000293925">
    <property type="component" value="Unassembled WGS sequence"/>
</dbReference>
<accession>A0A4R0PXT8</accession>
<keyword evidence="2" id="KW-1185">Reference proteome</keyword>
<reference evidence="1 2" key="1">
    <citation type="submission" date="2019-02" db="EMBL/GenBank/DDBJ databases">
        <title>Pedobacter sp. RP-3-21 sp. nov., isolated from Arctic soil.</title>
        <authorList>
            <person name="Dahal R.H."/>
        </authorList>
    </citation>
    <scope>NUCLEOTIDE SEQUENCE [LARGE SCALE GENOMIC DNA]</scope>
    <source>
        <strain evidence="1 2">RP-3-21</strain>
    </source>
</reference>
<dbReference type="NCBIfam" id="NF047389">
    <property type="entry name" value="ATPase_Sll1717"/>
    <property type="match status" value="1"/>
</dbReference>
<gene>
    <name evidence="1" type="ORF">EZ456_07430</name>
</gene>
<dbReference type="EMBL" id="SJSO01000005">
    <property type="protein sequence ID" value="TCD27772.1"/>
    <property type="molecule type" value="Genomic_DNA"/>
</dbReference>